<gene>
    <name evidence="5" type="ORF">ERS852494_01647</name>
    <name evidence="6" type="ORF">ERS852558_04117</name>
</gene>
<comment type="similarity">
    <text evidence="1">Belongs to the HpcH/HpaI aldolase family.</text>
</comment>
<accession>A0A174L2L0</accession>
<dbReference type="Proteomes" id="UP000095725">
    <property type="component" value="Unassembled WGS sequence"/>
</dbReference>
<dbReference type="EMBL" id="CZBL01000022">
    <property type="protein sequence ID" value="CUQ52113.1"/>
    <property type="molecule type" value="Genomic_DNA"/>
</dbReference>
<dbReference type="STRING" id="47678.ERS852494_01647"/>
<reference evidence="7 8" key="1">
    <citation type="submission" date="2015-09" db="EMBL/GenBank/DDBJ databases">
        <authorList>
            <consortium name="Pathogen Informatics"/>
        </authorList>
    </citation>
    <scope>NUCLEOTIDE SEQUENCE [LARGE SCALE GENOMIC DNA]</scope>
    <source>
        <strain evidence="5 7">2789STDY5834880</strain>
        <strain evidence="6 8">2789STDY5834946</strain>
    </source>
</reference>
<evidence type="ECO:0000313" key="5">
    <source>
        <dbReference type="EMBL" id="CUP16045.1"/>
    </source>
</evidence>
<keyword evidence="3 5" id="KW-0456">Lyase</keyword>
<dbReference type="GO" id="GO:0016832">
    <property type="term" value="F:aldehyde-lyase activity"/>
    <property type="evidence" value="ECO:0007669"/>
    <property type="project" value="TreeGrafter"/>
</dbReference>
<dbReference type="AlphaFoldDB" id="A0A174L2L0"/>
<dbReference type="GO" id="GO:0005737">
    <property type="term" value="C:cytoplasm"/>
    <property type="evidence" value="ECO:0007669"/>
    <property type="project" value="TreeGrafter"/>
</dbReference>
<organism evidence="5 7">
    <name type="scientific">Bacteroides caccae</name>
    <dbReference type="NCBI Taxonomy" id="47678"/>
    <lineage>
        <taxon>Bacteria</taxon>
        <taxon>Pseudomonadati</taxon>
        <taxon>Bacteroidota</taxon>
        <taxon>Bacteroidia</taxon>
        <taxon>Bacteroidales</taxon>
        <taxon>Bacteroidaceae</taxon>
        <taxon>Bacteroides</taxon>
    </lineage>
</organism>
<evidence type="ECO:0000259" key="4">
    <source>
        <dbReference type="Pfam" id="PF03328"/>
    </source>
</evidence>
<protein>
    <submittedName>
        <fullName evidence="5">Citrate lyase beta subunit</fullName>
    </submittedName>
</protein>
<dbReference type="Proteomes" id="UP000095657">
    <property type="component" value="Unassembled WGS sequence"/>
</dbReference>
<dbReference type="InterPro" id="IPR015813">
    <property type="entry name" value="Pyrv/PenolPyrv_kinase-like_dom"/>
</dbReference>
<dbReference type="InterPro" id="IPR005000">
    <property type="entry name" value="Aldolase/citrate-lyase_domain"/>
</dbReference>
<dbReference type="PANTHER" id="PTHR30502">
    <property type="entry name" value="2-KETO-3-DEOXY-L-RHAMNONATE ALDOLASE"/>
    <property type="match status" value="1"/>
</dbReference>
<dbReference type="EMBL" id="CZAI01000003">
    <property type="protein sequence ID" value="CUP16045.1"/>
    <property type="molecule type" value="Genomic_DNA"/>
</dbReference>
<proteinExistence type="inferred from homology"/>
<dbReference type="PANTHER" id="PTHR30502:SF0">
    <property type="entry name" value="PHOSPHOENOLPYRUVATE CARBOXYLASE FAMILY PROTEIN"/>
    <property type="match status" value="1"/>
</dbReference>
<evidence type="ECO:0000256" key="1">
    <source>
        <dbReference type="ARBA" id="ARBA00005568"/>
    </source>
</evidence>
<evidence type="ECO:0000313" key="6">
    <source>
        <dbReference type="EMBL" id="CUQ52113.1"/>
    </source>
</evidence>
<evidence type="ECO:0000256" key="3">
    <source>
        <dbReference type="ARBA" id="ARBA00023239"/>
    </source>
</evidence>
<dbReference type="InterPro" id="IPR040442">
    <property type="entry name" value="Pyrv_kinase-like_dom_sf"/>
</dbReference>
<dbReference type="Pfam" id="PF03328">
    <property type="entry name" value="HpcH_HpaI"/>
    <property type="match status" value="1"/>
</dbReference>
<evidence type="ECO:0000313" key="7">
    <source>
        <dbReference type="Proteomes" id="UP000095657"/>
    </source>
</evidence>
<feature type="domain" description="HpcH/HpaI aldolase/citrate lyase" evidence="4">
    <location>
        <begin position="8"/>
        <end position="167"/>
    </location>
</feature>
<dbReference type="GO" id="GO:0046872">
    <property type="term" value="F:metal ion binding"/>
    <property type="evidence" value="ECO:0007669"/>
    <property type="project" value="UniProtKB-KW"/>
</dbReference>
<dbReference type="SUPFAM" id="SSF51621">
    <property type="entry name" value="Phosphoenolpyruvate/pyruvate domain"/>
    <property type="match status" value="1"/>
</dbReference>
<sequence>MLDLIYITNNPQVAKIAEDSGVDWIFVDMEFIGKDDRQGGLDTVQNHHTIQDIRNVREAVSKSQVLVRVNPIHKNHVGYFDSEEEIGKAVEAGADIIMLPFFHTVQEVGDFLCFVKQANEKHNKQAKSCLLLETPEAAILLDEIMNLPGIDMIHIGLNDLHLAMGMTFIFQLLTDGIVEKLANKIKSKGIKFGFGGIAGLHGGDLPGSFVLKEHYRLGSTQVIVGRSFCDTKKITDLNEIRNIFNTGIGEIRALEAEAQKVVDYFKVNHEQVEEKVNMIVNKIKNKNKY</sequence>
<dbReference type="Gene3D" id="3.20.20.60">
    <property type="entry name" value="Phosphoenolpyruvate-binding domains"/>
    <property type="match status" value="2"/>
</dbReference>
<dbReference type="RefSeq" id="WP_055171198.1">
    <property type="nucleotide sequence ID" value="NZ_CAXSYJ010000006.1"/>
</dbReference>
<dbReference type="InterPro" id="IPR050251">
    <property type="entry name" value="HpcH-HpaI_aldolase"/>
</dbReference>
<keyword evidence="2" id="KW-0479">Metal-binding</keyword>
<evidence type="ECO:0000313" key="8">
    <source>
        <dbReference type="Proteomes" id="UP000095725"/>
    </source>
</evidence>
<evidence type="ECO:0000256" key="2">
    <source>
        <dbReference type="ARBA" id="ARBA00022723"/>
    </source>
</evidence>
<name>A0A174L2L0_9BACE</name>